<dbReference type="KEGG" id="hhb:Hhub_2531"/>
<accession>A0A0U5CYI4</accession>
<dbReference type="Proteomes" id="UP000066737">
    <property type="component" value="Chromosome I"/>
</dbReference>
<keyword evidence="3" id="KW-1185">Reference proteome</keyword>
<feature type="region of interest" description="Disordered" evidence="1">
    <location>
        <begin position="1"/>
        <end position="23"/>
    </location>
</feature>
<protein>
    <submittedName>
        <fullName evidence="2">Uncharacterized protein</fullName>
    </submittedName>
</protein>
<name>A0A0U5CYI4_9EURY</name>
<dbReference type="EMBL" id="LN831302">
    <property type="protein sequence ID" value="CQH57412.1"/>
    <property type="molecule type" value="Genomic_DNA"/>
</dbReference>
<evidence type="ECO:0000313" key="2">
    <source>
        <dbReference type="EMBL" id="CQH57412.1"/>
    </source>
</evidence>
<evidence type="ECO:0000313" key="3">
    <source>
        <dbReference type="Proteomes" id="UP000066737"/>
    </source>
</evidence>
<organism evidence="2 3">
    <name type="scientific">Halobacterium hubeiense</name>
    <dbReference type="NCBI Taxonomy" id="1407499"/>
    <lineage>
        <taxon>Archaea</taxon>
        <taxon>Methanobacteriati</taxon>
        <taxon>Methanobacteriota</taxon>
        <taxon>Stenosarchaea group</taxon>
        <taxon>Halobacteria</taxon>
        <taxon>Halobacteriales</taxon>
        <taxon>Halobacteriaceae</taxon>
        <taxon>Halobacterium</taxon>
    </lineage>
</organism>
<evidence type="ECO:0000256" key="1">
    <source>
        <dbReference type="SAM" id="MobiDB-lite"/>
    </source>
</evidence>
<gene>
    <name evidence="2" type="ORF">HHUB_2531</name>
</gene>
<proteinExistence type="predicted"/>
<dbReference type="AlphaFoldDB" id="A0A0U5CYI4"/>
<sequence>MFSREIQGATTAPDERPFEAISESGDRALITRFIEVIEAQGVAGTSGRNE</sequence>
<reference evidence="3" key="1">
    <citation type="journal article" date="2016" name="Environ. Microbiol.">
        <title>The complete genome of a viable archaeum isolated from 123-million-year-old rock salt.</title>
        <authorList>
            <person name="Jaakkola S.T."/>
            <person name="Pfeiffer F."/>
            <person name="Ravantti J.J."/>
            <person name="Guo Q."/>
            <person name="Liu Y."/>
            <person name="Chen X."/>
            <person name="Ma H."/>
            <person name="Yang C."/>
            <person name="Oksanen H.M."/>
            <person name="Bamford D.H."/>
        </authorList>
    </citation>
    <scope>NUCLEOTIDE SEQUENCE</scope>
    <source>
        <strain evidence="3">JI20-1</strain>
    </source>
</reference>